<evidence type="ECO:0000313" key="1">
    <source>
        <dbReference type="EMBL" id="OGG05667.1"/>
    </source>
</evidence>
<accession>A0A1F5Z0G0</accession>
<dbReference type="Proteomes" id="UP000178681">
    <property type="component" value="Unassembled WGS sequence"/>
</dbReference>
<dbReference type="SUPFAM" id="SSF52540">
    <property type="entry name" value="P-loop containing nucleoside triphosphate hydrolases"/>
    <property type="match status" value="1"/>
</dbReference>
<evidence type="ECO:0000313" key="2">
    <source>
        <dbReference type="Proteomes" id="UP000178681"/>
    </source>
</evidence>
<name>A0A1F5Z0G0_9BACT</name>
<dbReference type="AlphaFoldDB" id="A0A1F5Z0G0"/>
<proteinExistence type="predicted"/>
<organism evidence="1 2">
    <name type="scientific">Candidatus Gottesmanbacteria bacterium RIFCSPHIGHO2_01_FULL_42_12</name>
    <dbReference type="NCBI Taxonomy" id="1798377"/>
    <lineage>
        <taxon>Bacteria</taxon>
        <taxon>Candidatus Gottesmaniibacteriota</taxon>
    </lineage>
</organism>
<reference evidence="1 2" key="1">
    <citation type="journal article" date="2016" name="Nat. Commun.">
        <title>Thousands of microbial genomes shed light on interconnected biogeochemical processes in an aquifer system.</title>
        <authorList>
            <person name="Anantharaman K."/>
            <person name="Brown C.T."/>
            <person name="Hug L.A."/>
            <person name="Sharon I."/>
            <person name="Castelle C.J."/>
            <person name="Probst A.J."/>
            <person name="Thomas B.C."/>
            <person name="Singh A."/>
            <person name="Wilkins M.J."/>
            <person name="Karaoz U."/>
            <person name="Brodie E.L."/>
            <person name="Williams K.H."/>
            <person name="Hubbard S.S."/>
            <person name="Banfield J.F."/>
        </authorList>
    </citation>
    <scope>NUCLEOTIDE SEQUENCE [LARGE SCALE GENOMIC DNA]</scope>
</reference>
<comment type="caution">
    <text evidence="1">The sequence shown here is derived from an EMBL/GenBank/DDBJ whole genome shotgun (WGS) entry which is preliminary data.</text>
</comment>
<dbReference type="Gene3D" id="3.40.50.300">
    <property type="entry name" value="P-loop containing nucleotide triphosphate hydrolases"/>
    <property type="match status" value="1"/>
</dbReference>
<protein>
    <submittedName>
        <fullName evidence="1">Uncharacterized protein</fullName>
    </submittedName>
</protein>
<dbReference type="EMBL" id="MFJG01000031">
    <property type="protein sequence ID" value="OGG05667.1"/>
    <property type="molecule type" value="Genomic_DNA"/>
</dbReference>
<sequence length="211" mass="24005">MVNIGIEGRVCSGKTTLLESCQRDGLFTIEEYREYVLRASKTFAKFPPVSADQAKKNFLDLLEIEKARLKVRQREPKRLAVLDRSIFTLVSFEAGASQLSGINIFGWALEEVLKNRDQVIWPDEVVYLDTSANEAKRRAEIAGMGTSLFLFDERFNDGVRQAFEVFESQELTTVNFIDGERDRGIVYRDFWAYLMTQTRVASLSKAGISPV</sequence>
<gene>
    <name evidence="1" type="ORF">A2872_04595</name>
</gene>
<dbReference type="InterPro" id="IPR027417">
    <property type="entry name" value="P-loop_NTPase"/>
</dbReference>